<evidence type="ECO:0000313" key="1">
    <source>
        <dbReference type="EMBL" id="CAG8807975.1"/>
    </source>
</evidence>
<evidence type="ECO:0000313" key="2">
    <source>
        <dbReference type="Proteomes" id="UP000789901"/>
    </source>
</evidence>
<gene>
    <name evidence="1" type="ORF">GMARGA_LOCUS24619</name>
</gene>
<comment type="caution">
    <text evidence="1">The sequence shown here is derived from an EMBL/GenBank/DDBJ whole genome shotgun (WGS) entry which is preliminary data.</text>
</comment>
<dbReference type="EMBL" id="CAJVQB010026155">
    <property type="protein sequence ID" value="CAG8807975.1"/>
    <property type="molecule type" value="Genomic_DNA"/>
</dbReference>
<proteinExistence type="predicted"/>
<reference evidence="1 2" key="1">
    <citation type="submission" date="2021-06" db="EMBL/GenBank/DDBJ databases">
        <authorList>
            <person name="Kallberg Y."/>
            <person name="Tangrot J."/>
            <person name="Rosling A."/>
        </authorList>
    </citation>
    <scope>NUCLEOTIDE SEQUENCE [LARGE SCALE GENOMIC DNA]</scope>
    <source>
        <strain evidence="1 2">120-4 pot B 10/14</strain>
    </source>
</reference>
<protein>
    <submittedName>
        <fullName evidence="1">41562_t:CDS:1</fullName>
    </submittedName>
</protein>
<dbReference type="Proteomes" id="UP000789901">
    <property type="component" value="Unassembled WGS sequence"/>
</dbReference>
<sequence>MNSKDEALQQLYQLHPDLNDQSVWFFPILKKSAEGKKSVLATIFLKPNCNETNIGQIIKGKNYSPYFKNIQIVTLLFIKNTLTAIIYDDESIKCTIFVNSLEVKDNFLEENSIRYKISTINEIYLINNVLKESIL</sequence>
<name>A0ABN7W0T4_GIGMA</name>
<keyword evidence="2" id="KW-1185">Reference proteome</keyword>
<accession>A0ABN7W0T4</accession>
<feature type="non-terminal residue" evidence="1">
    <location>
        <position position="135"/>
    </location>
</feature>
<organism evidence="1 2">
    <name type="scientific">Gigaspora margarita</name>
    <dbReference type="NCBI Taxonomy" id="4874"/>
    <lineage>
        <taxon>Eukaryota</taxon>
        <taxon>Fungi</taxon>
        <taxon>Fungi incertae sedis</taxon>
        <taxon>Mucoromycota</taxon>
        <taxon>Glomeromycotina</taxon>
        <taxon>Glomeromycetes</taxon>
        <taxon>Diversisporales</taxon>
        <taxon>Gigasporaceae</taxon>
        <taxon>Gigaspora</taxon>
    </lineage>
</organism>